<dbReference type="Proteomes" id="UP000714275">
    <property type="component" value="Unassembled WGS sequence"/>
</dbReference>
<sequence length="185" mass="20553">MCHKPTMNLTRTQTPGILPRSVARPTSLDSVWAHGGSAPDLPRPSTLFAITLPPLREPSEIASGLPQLPHPRELLPSYFNMGAVLSVRNHESGNFPPEATLPNLTGYVTKDDDYPAARGGFGEIWKCTYLNDRRPIKVAVKALQVYTTDQTGEAKKKKNNVSDCDSTKDYVYYLPQRSHFVEDKT</sequence>
<accession>A0A9P7A5R3</accession>
<evidence type="ECO:0008006" key="3">
    <source>
        <dbReference type="Google" id="ProtNLM"/>
    </source>
</evidence>
<dbReference type="EMBL" id="JABBWD010000002">
    <property type="protein sequence ID" value="KAG1782857.1"/>
    <property type="molecule type" value="Genomic_DNA"/>
</dbReference>
<reference evidence="1" key="1">
    <citation type="journal article" date="2020" name="New Phytol.">
        <title>Comparative genomics reveals dynamic genome evolution in host specialist ectomycorrhizal fungi.</title>
        <authorList>
            <person name="Lofgren L.A."/>
            <person name="Nguyen N.H."/>
            <person name="Vilgalys R."/>
            <person name="Ruytinx J."/>
            <person name="Liao H.L."/>
            <person name="Branco S."/>
            <person name="Kuo A."/>
            <person name="LaButti K."/>
            <person name="Lipzen A."/>
            <person name="Andreopoulos W."/>
            <person name="Pangilinan J."/>
            <person name="Riley R."/>
            <person name="Hundley H."/>
            <person name="Na H."/>
            <person name="Barry K."/>
            <person name="Grigoriev I.V."/>
            <person name="Stajich J.E."/>
            <person name="Kennedy P.G."/>
        </authorList>
    </citation>
    <scope>NUCLEOTIDE SEQUENCE</scope>
    <source>
        <strain evidence="1">DOB743</strain>
    </source>
</reference>
<proteinExistence type="predicted"/>
<protein>
    <recommendedName>
        <fullName evidence="3">Protein kinase domain-containing protein</fullName>
    </recommendedName>
</protein>
<dbReference type="AlphaFoldDB" id="A0A9P7A5R3"/>
<evidence type="ECO:0000313" key="1">
    <source>
        <dbReference type="EMBL" id="KAG1782857.1"/>
    </source>
</evidence>
<keyword evidence="2" id="KW-1185">Reference proteome</keyword>
<evidence type="ECO:0000313" key="2">
    <source>
        <dbReference type="Proteomes" id="UP000714275"/>
    </source>
</evidence>
<gene>
    <name evidence="1" type="ORF">EV702DRAFT_1058653</name>
</gene>
<name>A0A9P7A5R3_9AGAM</name>
<organism evidence="1 2">
    <name type="scientific">Suillus placidus</name>
    <dbReference type="NCBI Taxonomy" id="48579"/>
    <lineage>
        <taxon>Eukaryota</taxon>
        <taxon>Fungi</taxon>
        <taxon>Dikarya</taxon>
        <taxon>Basidiomycota</taxon>
        <taxon>Agaricomycotina</taxon>
        <taxon>Agaricomycetes</taxon>
        <taxon>Agaricomycetidae</taxon>
        <taxon>Boletales</taxon>
        <taxon>Suillineae</taxon>
        <taxon>Suillaceae</taxon>
        <taxon>Suillus</taxon>
    </lineage>
</organism>
<dbReference type="OrthoDB" id="2693191at2759"/>
<comment type="caution">
    <text evidence="1">The sequence shown here is derived from an EMBL/GenBank/DDBJ whole genome shotgun (WGS) entry which is preliminary data.</text>
</comment>